<comment type="caution">
    <text evidence="18">The sequence shown here is derived from an EMBL/GenBank/DDBJ whole genome shotgun (WGS) entry which is preliminary data.</text>
</comment>
<feature type="coiled-coil region" evidence="15">
    <location>
        <begin position="606"/>
        <end position="636"/>
    </location>
</feature>
<comment type="catalytic activity">
    <reaction evidence="1 14">
        <text>S-ubiquitinyl-[E2 ubiquitin-conjugating enzyme]-L-cysteine + [acceptor protein]-L-lysine = [E2 ubiquitin-conjugating enzyme]-L-cysteine + N(6)-ubiquitinyl-[acceptor protein]-L-lysine.</text>
        <dbReference type="EC" id="2.3.2.27"/>
    </reaction>
</comment>
<keyword evidence="5 14" id="KW-0808">Transferase</keyword>
<comment type="similarity">
    <text evidence="4 14">Belongs to the BRE1 family.</text>
</comment>
<dbReference type="PROSITE" id="PS50089">
    <property type="entry name" value="ZF_RING_2"/>
    <property type="match status" value="1"/>
</dbReference>
<evidence type="ECO:0000256" key="11">
    <source>
        <dbReference type="ARBA" id="ARBA00023054"/>
    </source>
</evidence>
<feature type="coiled-coil region" evidence="15">
    <location>
        <begin position="277"/>
        <end position="311"/>
    </location>
</feature>
<keyword evidence="6 14" id="KW-0479">Metal-binding</keyword>
<dbReference type="SMART" id="SM00184">
    <property type="entry name" value="RING"/>
    <property type="match status" value="1"/>
</dbReference>
<evidence type="ECO:0000256" key="4">
    <source>
        <dbReference type="ARBA" id="ARBA00005555"/>
    </source>
</evidence>
<dbReference type="UniPathway" id="UPA00143"/>
<dbReference type="PROSITE" id="PS00518">
    <property type="entry name" value="ZF_RING_1"/>
    <property type="match status" value="1"/>
</dbReference>
<dbReference type="OrthoDB" id="10266039at2759"/>
<feature type="domain" description="RING-type" evidence="17">
    <location>
        <begin position="821"/>
        <end position="859"/>
    </location>
</feature>
<dbReference type="EMBL" id="JAFCMP010000079">
    <property type="protein sequence ID" value="KAG5187981.1"/>
    <property type="molecule type" value="Genomic_DNA"/>
</dbReference>
<dbReference type="GO" id="GO:0008270">
    <property type="term" value="F:zinc ion binding"/>
    <property type="evidence" value="ECO:0007669"/>
    <property type="project" value="UniProtKB-KW"/>
</dbReference>
<dbReference type="InterPro" id="IPR018957">
    <property type="entry name" value="Znf_C3HC4_RING-type"/>
</dbReference>
<dbReference type="AlphaFoldDB" id="A0A835Z779"/>
<name>A0A835Z779_9STRA</name>
<comment type="subcellular location">
    <subcellularLocation>
        <location evidence="2 14">Nucleus</location>
    </subcellularLocation>
</comment>
<comment type="pathway">
    <text evidence="3 14">Protein modification; protein ubiquitination.</text>
</comment>
<evidence type="ECO:0000256" key="14">
    <source>
        <dbReference type="RuleBase" id="RU365038"/>
    </source>
</evidence>
<dbReference type="InterPro" id="IPR001841">
    <property type="entry name" value="Znf_RING"/>
</dbReference>
<evidence type="ECO:0000256" key="15">
    <source>
        <dbReference type="SAM" id="Coils"/>
    </source>
</evidence>
<keyword evidence="11 14" id="KW-0175">Coiled coil</keyword>
<dbReference type="GO" id="GO:0016567">
    <property type="term" value="P:protein ubiquitination"/>
    <property type="evidence" value="ECO:0007669"/>
    <property type="project" value="UniProtKB-UniRule"/>
</dbReference>
<accession>A0A835Z779</accession>
<feature type="compositionally biased region" description="Polar residues" evidence="16">
    <location>
        <begin position="1"/>
        <end position="14"/>
    </location>
</feature>
<sequence length="874" mass="92751">MKRAFSSGSNSNAPPAQRAKTEDVNGWEEDQPHQPISQPLVAQDTPFFLRHQNRALSAELLRYRRTIADLEARLGAAQAREQGFDATLSVVHRVWTQMEGDLKSSSDALEPFQDAAQSPPPSSAAAAALGELLRASGQLATADITDRALLRRFKAVRRPERTDVDEHDVLVTTGDASSGSESDDSRRGRGRGGSGGGGARQVDASLRQRAQFATDLTAHIMKALRGALGAGDATAAANDAAATAATAVPGARDALPAQLLAQKREAAATTAALCDSLALVLQRRHELTQELRAARRDHRRALRKLERLAAAGVPILGEDARPNGHAAAAAGGGGGGGSSAGTPAPVLEVQQLQQQRTDSPTPSDGPNGKRKGSASARSVDGEARMPADEADALRLDLVAAAEAATRRLAEVEQLRKDKPAALPGARHPDLMRLEEALETEKALVAEHHQQYVEKEQEAAAARAECAAFEAAHVQEAQARQEQWVAQVAASNADMGDAMIGLDGMKAELERAQVEVARAADLRFQLASARERLRLEEMEAQRLRDAAERAAARVAALEAKVNKPAAAAAAAPRANGAAAAGARVLEAKLAETAEELSQSKSVAEAVAAEVETTAAALEEALAQSRALSERLRAAEREHTDGLNKLRDSRLQCDLLTAQKSALEWRCEKAEMMKAQADAIRMAASSAASHHDMRAAAAAAVRDDAQRAHDAHCDARECAAAAAAAALAELRATRRQLAQLTAQCDALAEREEAARAGEERAREHAAAAQRRAERTKLSLSRLQAQLAEGGLEVEGGGAAAGDMGEETALLAEEAQELRKALRCSVCSSRQKDCVLTKCYHMFCRQCVDENLRARNRKCPACGKVFGADDVHSIYIT</sequence>
<dbReference type="Proteomes" id="UP000664859">
    <property type="component" value="Unassembled WGS sequence"/>
</dbReference>
<feature type="region of interest" description="Disordered" evidence="16">
    <location>
        <begin position="317"/>
        <end position="385"/>
    </location>
</feature>
<feature type="region of interest" description="Disordered" evidence="16">
    <location>
        <begin position="1"/>
        <end position="37"/>
    </location>
</feature>
<evidence type="ECO:0000256" key="8">
    <source>
        <dbReference type="ARBA" id="ARBA00022786"/>
    </source>
</evidence>
<feature type="coiled-coil region" evidence="15">
    <location>
        <begin position="430"/>
        <end position="471"/>
    </location>
</feature>
<keyword evidence="9 14" id="KW-0862">Zinc</keyword>
<evidence type="ECO:0000256" key="5">
    <source>
        <dbReference type="ARBA" id="ARBA00022679"/>
    </source>
</evidence>
<dbReference type="InterPro" id="IPR017907">
    <property type="entry name" value="Znf_RING_CS"/>
</dbReference>
<dbReference type="CDD" id="cd16499">
    <property type="entry name" value="RING-HC_Bre1-like"/>
    <property type="match status" value="1"/>
</dbReference>
<dbReference type="EC" id="2.3.2.27" evidence="14"/>
<evidence type="ECO:0000259" key="17">
    <source>
        <dbReference type="PROSITE" id="PS50089"/>
    </source>
</evidence>
<keyword evidence="12 14" id="KW-0539">Nucleus</keyword>
<evidence type="ECO:0000256" key="6">
    <source>
        <dbReference type="ARBA" id="ARBA00022723"/>
    </source>
</evidence>
<dbReference type="InterPro" id="IPR013956">
    <property type="entry name" value="E3_ubiquit_lig_Bre1"/>
</dbReference>
<dbReference type="GO" id="GO:0061630">
    <property type="term" value="F:ubiquitin protein ligase activity"/>
    <property type="evidence" value="ECO:0007669"/>
    <property type="project" value="UniProtKB-EC"/>
</dbReference>
<dbReference type="GO" id="GO:0006325">
    <property type="term" value="P:chromatin organization"/>
    <property type="evidence" value="ECO:0007669"/>
    <property type="project" value="UniProtKB-KW"/>
</dbReference>
<protein>
    <recommendedName>
        <fullName evidence="14">E3 ubiquitin protein ligase</fullName>
        <ecNumber evidence="14">2.3.2.27</ecNumber>
    </recommendedName>
</protein>
<feature type="coiled-coil region" evidence="15">
    <location>
        <begin position="721"/>
        <end position="783"/>
    </location>
</feature>
<evidence type="ECO:0000256" key="3">
    <source>
        <dbReference type="ARBA" id="ARBA00004906"/>
    </source>
</evidence>
<evidence type="ECO:0000256" key="9">
    <source>
        <dbReference type="ARBA" id="ARBA00022833"/>
    </source>
</evidence>
<evidence type="ECO:0000256" key="12">
    <source>
        <dbReference type="ARBA" id="ARBA00023242"/>
    </source>
</evidence>
<feature type="compositionally biased region" description="Polar residues" evidence="16">
    <location>
        <begin position="350"/>
        <end position="364"/>
    </location>
</feature>
<organism evidence="18 19">
    <name type="scientific">Tribonema minus</name>
    <dbReference type="NCBI Taxonomy" id="303371"/>
    <lineage>
        <taxon>Eukaryota</taxon>
        <taxon>Sar</taxon>
        <taxon>Stramenopiles</taxon>
        <taxon>Ochrophyta</taxon>
        <taxon>PX clade</taxon>
        <taxon>Xanthophyceae</taxon>
        <taxon>Tribonematales</taxon>
        <taxon>Tribonemataceae</taxon>
        <taxon>Tribonema</taxon>
    </lineage>
</organism>
<dbReference type="PANTHER" id="PTHR23163:SF0">
    <property type="entry name" value="E3 UBIQUITIN-PROTEIN LIGASE BRE1"/>
    <property type="match status" value="1"/>
</dbReference>
<gene>
    <name evidence="18" type="ORF">JKP88DRAFT_262346</name>
</gene>
<feature type="coiled-coil region" evidence="15">
    <location>
        <begin position="501"/>
        <end position="559"/>
    </location>
</feature>
<dbReference type="InterPro" id="IPR013083">
    <property type="entry name" value="Znf_RING/FYVE/PHD"/>
</dbReference>
<keyword evidence="19" id="KW-1185">Reference proteome</keyword>
<keyword evidence="8 14" id="KW-0833">Ubl conjugation pathway</keyword>
<evidence type="ECO:0000313" key="18">
    <source>
        <dbReference type="EMBL" id="KAG5187981.1"/>
    </source>
</evidence>
<dbReference type="GO" id="GO:0033503">
    <property type="term" value="C:HULC complex"/>
    <property type="evidence" value="ECO:0007669"/>
    <property type="project" value="TreeGrafter"/>
</dbReference>
<evidence type="ECO:0000256" key="13">
    <source>
        <dbReference type="PROSITE-ProRule" id="PRU00175"/>
    </source>
</evidence>
<evidence type="ECO:0000256" key="16">
    <source>
        <dbReference type="SAM" id="MobiDB-lite"/>
    </source>
</evidence>
<feature type="coiled-coil region" evidence="15">
    <location>
        <begin position="53"/>
        <end position="80"/>
    </location>
</feature>
<feature type="compositionally biased region" description="Gly residues" evidence="16">
    <location>
        <begin position="330"/>
        <end position="339"/>
    </location>
</feature>
<reference evidence="18" key="1">
    <citation type="submission" date="2021-02" db="EMBL/GenBank/DDBJ databases">
        <title>First Annotated Genome of the Yellow-green Alga Tribonema minus.</title>
        <authorList>
            <person name="Mahan K.M."/>
        </authorList>
    </citation>
    <scope>NUCLEOTIDE SEQUENCE</scope>
    <source>
        <strain evidence="18">UTEX B ZZ1240</strain>
    </source>
</reference>
<keyword evidence="7 13" id="KW-0863">Zinc-finger</keyword>
<dbReference type="SUPFAM" id="SSF57850">
    <property type="entry name" value="RING/U-box"/>
    <property type="match status" value="1"/>
</dbReference>
<dbReference type="Gene3D" id="3.30.40.10">
    <property type="entry name" value="Zinc/RING finger domain, C3HC4 (zinc finger)"/>
    <property type="match status" value="1"/>
</dbReference>
<keyword evidence="10 14" id="KW-0156">Chromatin regulator</keyword>
<feature type="region of interest" description="Disordered" evidence="16">
    <location>
        <begin position="164"/>
        <end position="203"/>
    </location>
</feature>
<evidence type="ECO:0000256" key="2">
    <source>
        <dbReference type="ARBA" id="ARBA00004123"/>
    </source>
</evidence>
<evidence type="ECO:0000313" key="19">
    <source>
        <dbReference type="Proteomes" id="UP000664859"/>
    </source>
</evidence>
<evidence type="ECO:0000256" key="10">
    <source>
        <dbReference type="ARBA" id="ARBA00022853"/>
    </source>
</evidence>
<evidence type="ECO:0000256" key="7">
    <source>
        <dbReference type="ARBA" id="ARBA00022771"/>
    </source>
</evidence>
<proteinExistence type="inferred from homology"/>
<dbReference type="GO" id="GO:0005634">
    <property type="term" value="C:nucleus"/>
    <property type="evidence" value="ECO:0007669"/>
    <property type="project" value="UniProtKB-SubCell"/>
</dbReference>
<dbReference type="PANTHER" id="PTHR23163">
    <property type="entry name" value="RING FINGER PROTEIN-RELATED"/>
    <property type="match status" value="1"/>
</dbReference>
<dbReference type="Pfam" id="PF00097">
    <property type="entry name" value="zf-C3HC4"/>
    <property type="match status" value="1"/>
</dbReference>
<evidence type="ECO:0000256" key="1">
    <source>
        <dbReference type="ARBA" id="ARBA00000900"/>
    </source>
</evidence>